<organism evidence="8 9">
    <name type="scientific">Aminithiophilus ramosus</name>
    <dbReference type="NCBI Taxonomy" id="3029084"/>
    <lineage>
        <taxon>Bacteria</taxon>
        <taxon>Thermotogati</taxon>
        <taxon>Synergistota</taxon>
        <taxon>Synergistia</taxon>
        <taxon>Synergistales</taxon>
        <taxon>Aminithiophilaceae</taxon>
        <taxon>Aminithiophilus</taxon>
    </lineage>
</organism>
<dbReference type="Proteomes" id="UP000671879">
    <property type="component" value="Chromosome"/>
</dbReference>
<comment type="PTM">
    <text evidence="4">Methylated by PrmC. Methylation increases the termination efficiency of RF2.</text>
</comment>
<dbReference type="PANTHER" id="PTHR43116:SF3">
    <property type="entry name" value="CLASS I PEPTIDE CHAIN RELEASE FACTOR"/>
    <property type="match status" value="1"/>
</dbReference>
<keyword evidence="4" id="KW-0963">Cytoplasm</keyword>
<evidence type="ECO:0000256" key="2">
    <source>
        <dbReference type="ARBA" id="ARBA00022481"/>
    </source>
</evidence>
<accession>A0A9Q7EWL0</accession>
<dbReference type="HAMAP" id="MF_00094">
    <property type="entry name" value="Rel_fac_2"/>
    <property type="match status" value="1"/>
</dbReference>
<evidence type="ECO:0000256" key="3">
    <source>
        <dbReference type="ARBA" id="ARBA00022917"/>
    </source>
</evidence>
<dbReference type="EMBL" id="CP072943">
    <property type="protein sequence ID" value="QTX32904.1"/>
    <property type="molecule type" value="Genomic_DNA"/>
</dbReference>
<dbReference type="GO" id="GO:0016149">
    <property type="term" value="F:translation release factor activity, codon specific"/>
    <property type="evidence" value="ECO:0007669"/>
    <property type="project" value="UniProtKB-UniRule"/>
</dbReference>
<dbReference type="RefSeq" id="WP_274374169.1">
    <property type="nucleotide sequence ID" value="NZ_CP072943.1"/>
</dbReference>
<evidence type="ECO:0000256" key="6">
    <source>
        <dbReference type="SAM" id="Coils"/>
    </source>
</evidence>
<keyword evidence="3 4" id="KW-0648">Protein biosynthesis</keyword>
<comment type="function">
    <text evidence="4">Peptide chain release factor 2 directs the termination of translation in response to the peptide chain termination codons UGA and UAA.</text>
</comment>
<dbReference type="InterPro" id="IPR004374">
    <property type="entry name" value="PrfB"/>
</dbReference>
<dbReference type="SUPFAM" id="SSF75620">
    <property type="entry name" value="Release factor"/>
    <property type="match status" value="1"/>
</dbReference>
<comment type="similarity">
    <text evidence="1 4">Belongs to the prokaryotic/mitochondrial release factor family.</text>
</comment>
<feature type="domain" description="Prokaryotic-type class I peptide chain release factors" evidence="7">
    <location>
        <begin position="243"/>
        <end position="259"/>
    </location>
</feature>
<comment type="subcellular location">
    <subcellularLocation>
        <location evidence="4">Cytoplasm</location>
    </subcellularLocation>
</comment>
<dbReference type="AlphaFoldDB" id="A0A9Q7EWL0"/>
<dbReference type="Gene3D" id="3.30.160.20">
    <property type="match status" value="1"/>
</dbReference>
<dbReference type="NCBIfam" id="TIGR00020">
    <property type="entry name" value="prfB"/>
    <property type="match status" value="1"/>
</dbReference>
<evidence type="ECO:0000256" key="1">
    <source>
        <dbReference type="ARBA" id="ARBA00010835"/>
    </source>
</evidence>
<dbReference type="PANTHER" id="PTHR43116">
    <property type="entry name" value="PEPTIDE CHAIN RELEASE FACTOR 2"/>
    <property type="match status" value="1"/>
</dbReference>
<gene>
    <name evidence="4 8" type="primary">prfB</name>
    <name evidence="8" type="ORF">KAR29_03030</name>
</gene>
<dbReference type="PROSITE" id="PS00745">
    <property type="entry name" value="RF_PROK_I"/>
    <property type="match status" value="1"/>
</dbReference>
<dbReference type="SMART" id="SM00937">
    <property type="entry name" value="PCRF"/>
    <property type="match status" value="1"/>
</dbReference>
<dbReference type="InterPro" id="IPR005139">
    <property type="entry name" value="PCRF"/>
</dbReference>
<keyword evidence="2 4" id="KW-0488">Methylation</keyword>
<name>A0A9Q7EWL0_9BACT</name>
<sequence>MAQLPISTVLEELRGLARALRTVFDLSSKERRESELLDKTAQPGFWEQDEAQHISRELAHLQELKEEWRRVSENLANLEALAELLAEESDLELTSEFYEAAAAFEKEIEERQTRLLLDGEFDENNAILSVHAGAGGLDSQDWAEMMLRMYLRWSERRRFQAQVLDIQDDGEAGIKSATVMVKGPYAFGYLRAEVGVHRLVRISPFDAAKRRHTSFGSVQVAPELPDDAAIVIRPEDLKLDTFRASGAGGQYVNMTDSAIRITHIPTGIIVACQDQRSQHANRQVAMTVLRAKLFERQQRERQEQLESLQGEKKEIGWSSQIRSYVLHPYLMIKDHRTGYEVGNVQAVLDGDLDPFIFAYLRWSKSL</sequence>
<dbReference type="GO" id="GO:0005737">
    <property type="term" value="C:cytoplasm"/>
    <property type="evidence" value="ECO:0007669"/>
    <property type="project" value="UniProtKB-SubCell"/>
</dbReference>
<dbReference type="Pfam" id="PF00472">
    <property type="entry name" value="RF-1"/>
    <property type="match status" value="1"/>
</dbReference>
<evidence type="ECO:0000256" key="4">
    <source>
        <dbReference type="HAMAP-Rule" id="MF_00094"/>
    </source>
</evidence>
<dbReference type="InterPro" id="IPR045853">
    <property type="entry name" value="Pep_chain_release_fac_I_sf"/>
</dbReference>
<evidence type="ECO:0000259" key="7">
    <source>
        <dbReference type="PROSITE" id="PS00745"/>
    </source>
</evidence>
<proteinExistence type="inferred from homology"/>
<feature type="modified residue" description="N5-methylglutamine" evidence="4">
    <location>
        <position position="250"/>
    </location>
</feature>
<keyword evidence="6" id="KW-0175">Coiled coil</keyword>
<dbReference type="FunFam" id="3.30.160.20:FF:000004">
    <property type="entry name" value="Peptide chain release factor 1"/>
    <property type="match status" value="1"/>
</dbReference>
<keyword evidence="9" id="KW-1185">Reference proteome</keyword>
<feature type="coiled-coil region" evidence="6">
    <location>
        <begin position="51"/>
        <end position="81"/>
    </location>
</feature>
<dbReference type="KEGG" id="aram:KAR29_03030"/>
<dbReference type="Pfam" id="PF03462">
    <property type="entry name" value="PCRF"/>
    <property type="match status" value="1"/>
</dbReference>
<reference evidence="9" key="1">
    <citation type="submission" date="2021-04" db="EMBL/GenBank/DDBJ databases">
        <title>A novel Synergistetes isolate from a pyrite-forming mixed culture.</title>
        <authorList>
            <person name="Bunk B."/>
            <person name="Sproer C."/>
            <person name="Spring S."/>
            <person name="Pester M."/>
        </authorList>
    </citation>
    <scope>NUCLEOTIDE SEQUENCE [LARGE SCALE GENOMIC DNA]</scope>
    <source>
        <strain evidence="9">J.5.4.2-T.3.5.2</strain>
    </source>
</reference>
<evidence type="ECO:0000256" key="5">
    <source>
        <dbReference type="NCBIfam" id="TIGR00020"/>
    </source>
</evidence>
<dbReference type="Gene3D" id="1.20.58.410">
    <property type="entry name" value="Release factor"/>
    <property type="match status" value="1"/>
</dbReference>
<dbReference type="Gene3D" id="3.30.70.1660">
    <property type="match status" value="1"/>
</dbReference>
<dbReference type="InterPro" id="IPR000352">
    <property type="entry name" value="Pep_chain_release_fac_I"/>
</dbReference>
<evidence type="ECO:0000313" key="9">
    <source>
        <dbReference type="Proteomes" id="UP000671879"/>
    </source>
</evidence>
<evidence type="ECO:0000313" key="8">
    <source>
        <dbReference type="EMBL" id="QTX32904.1"/>
    </source>
</evidence>
<protein>
    <recommendedName>
        <fullName evidence="4 5">Peptide chain release factor 2</fullName>
        <shortName evidence="4">RF-2</shortName>
    </recommendedName>
</protein>